<keyword evidence="12" id="KW-1185">Reference proteome</keyword>
<dbReference type="EMBL" id="BAABLD010000008">
    <property type="protein sequence ID" value="GAA5165502.1"/>
    <property type="molecule type" value="Genomic_DNA"/>
</dbReference>
<keyword evidence="2" id="KW-0121">Carboxypeptidase</keyword>
<evidence type="ECO:0000256" key="4">
    <source>
        <dbReference type="ARBA" id="ARBA00022676"/>
    </source>
</evidence>
<keyword evidence="5" id="KW-0808">Transferase</keyword>
<evidence type="ECO:0000256" key="8">
    <source>
        <dbReference type="ARBA" id="ARBA00049902"/>
    </source>
</evidence>
<evidence type="ECO:0000256" key="3">
    <source>
        <dbReference type="ARBA" id="ARBA00022670"/>
    </source>
</evidence>
<dbReference type="EC" id="2.4.99.28" evidence="7"/>
<comment type="pathway">
    <text evidence="1">Cell wall biogenesis; peptidoglycan biosynthesis.</text>
</comment>
<keyword evidence="4" id="KW-0328">Glycosyltransferase</keyword>
<dbReference type="InterPro" id="IPR009647">
    <property type="entry name" value="PBP_C"/>
</dbReference>
<accession>A0ABP9QQ55</accession>
<dbReference type="InterPro" id="IPR012338">
    <property type="entry name" value="Beta-lactam/transpept-like"/>
</dbReference>
<evidence type="ECO:0000256" key="1">
    <source>
        <dbReference type="ARBA" id="ARBA00004752"/>
    </source>
</evidence>
<keyword evidence="3" id="KW-0378">Hydrolase</keyword>
<dbReference type="PANTHER" id="PTHR32282">
    <property type="entry name" value="BINDING PROTEIN TRANSPEPTIDASE, PUTATIVE-RELATED"/>
    <property type="match status" value="1"/>
</dbReference>
<dbReference type="Gene3D" id="1.10.3810.10">
    <property type="entry name" value="Biosynthetic peptidoglycan transglycosylase-like"/>
    <property type="match status" value="1"/>
</dbReference>
<evidence type="ECO:0000256" key="6">
    <source>
        <dbReference type="ARBA" id="ARBA00023268"/>
    </source>
</evidence>
<dbReference type="Proteomes" id="UP001500547">
    <property type="component" value="Unassembled WGS sequence"/>
</dbReference>
<dbReference type="SUPFAM" id="SSF53955">
    <property type="entry name" value="Lysozyme-like"/>
    <property type="match status" value="1"/>
</dbReference>
<comment type="caution">
    <text evidence="11">The sequence shown here is derived from an EMBL/GenBank/DDBJ whole genome shotgun (WGS) entry which is preliminary data.</text>
</comment>
<dbReference type="InterPro" id="IPR050396">
    <property type="entry name" value="Glycosyltr_51/Transpeptidase"/>
</dbReference>
<comment type="catalytic activity">
    <reaction evidence="8">
        <text>[GlcNAc-(1-&gt;4)-Mur2Ac(oyl-L-Ala-gamma-D-Glu-L-Lys-D-Ala-D-Ala)](n)-di-trans,octa-cis-undecaprenyl diphosphate + beta-D-GlcNAc-(1-&gt;4)-Mur2Ac(oyl-L-Ala-gamma-D-Glu-L-Lys-D-Ala-D-Ala)-di-trans,octa-cis-undecaprenyl diphosphate = [GlcNAc-(1-&gt;4)-Mur2Ac(oyl-L-Ala-gamma-D-Glu-L-Lys-D-Ala-D-Ala)](n+1)-di-trans,octa-cis-undecaprenyl diphosphate + di-trans,octa-cis-undecaprenyl diphosphate + H(+)</text>
        <dbReference type="Rhea" id="RHEA:23708"/>
        <dbReference type="Rhea" id="RHEA-COMP:9602"/>
        <dbReference type="Rhea" id="RHEA-COMP:9603"/>
        <dbReference type="ChEBI" id="CHEBI:15378"/>
        <dbReference type="ChEBI" id="CHEBI:58405"/>
        <dbReference type="ChEBI" id="CHEBI:60033"/>
        <dbReference type="ChEBI" id="CHEBI:78435"/>
        <dbReference type="EC" id="2.4.99.28"/>
    </reaction>
</comment>
<evidence type="ECO:0000256" key="5">
    <source>
        <dbReference type="ARBA" id="ARBA00022679"/>
    </source>
</evidence>
<sequence>MPGFEQVRTSWVASDSVLLDRNGEPLADLRLDPRVRRLPWVSLQTLSPAMREALLAAEDKRFFEHSGIDWKAFIGAAWQNLWSRSRRGASTLTMQLAGMLDPALRLPAKGTERRSVTQKWDQSLAAIELEKHWTKPQILEAYLNLAPFRGDLEGIGAASQLLFGLGPEALTRREAVILAALLRGPNAKPPVVTRRACALAATLNDRQLCPAIGELAQARLNNPRNTPRFALAPQLARNLLKEPGLQLRSTLDATQQRALIAALAREPGASWALLLDNASGEVRAWVVQGSAPELPDPMTQRLELAQWWTPFAVAQGLADRSLTAAGLVIDGDTVLDARDARAGQRTRILSLRTAIAGRSRGALRNAIRDPHAEALNSWLHDLGLDNTDTPAVSPHQLALAWRSVTSASSFVAARGLPLEAPQKRPAMQEAAFLLQDMLGAPHNGSGFRSSWLFGSSDGQWQIALGNSDRYTLLLGLRSSPSPDFATHALLRWHESFSAVQKEPSRPPQASEGLVNGIIAFEPPIEPARREWFIKGTEFSPVMLAALPYPARISWPQAGASYRLDAITADAWALRADAACAVHWTLDGKPLGQGAQVRWTPQTGRHQLRLLGPRDEVLDALEFSVTP</sequence>
<keyword evidence="3" id="KW-0645">Protease</keyword>
<evidence type="ECO:0000259" key="10">
    <source>
        <dbReference type="Pfam" id="PF06832"/>
    </source>
</evidence>
<name>A0ABP9QQ55_9RHOO</name>
<organism evidence="11 12">
    <name type="scientific">Viridibacterium curvum</name>
    <dbReference type="NCBI Taxonomy" id="1101404"/>
    <lineage>
        <taxon>Bacteria</taxon>
        <taxon>Pseudomonadati</taxon>
        <taxon>Pseudomonadota</taxon>
        <taxon>Betaproteobacteria</taxon>
        <taxon>Rhodocyclales</taxon>
        <taxon>Rhodocyclaceae</taxon>
        <taxon>Viridibacterium</taxon>
    </lineage>
</organism>
<dbReference type="SUPFAM" id="SSF56601">
    <property type="entry name" value="beta-lactamase/transpeptidase-like"/>
    <property type="match status" value="1"/>
</dbReference>
<dbReference type="PANTHER" id="PTHR32282:SF15">
    <property type="entry name" value="PENICILLIN-BINDING PROTEIN 1C"/>
    <property type="match status" value="1"/>
</dbReference>
<evidence type="ECO:0000256" key="2">
    <source>
        <dbReference type="ARBA" id="ARBA00022645"/>
    </source>
</evidence>
<evidence type="ECO:0000256" key="7">
    <source>
        <dbReference type="ARBA" id="ARBA00044770"/>
    </source>
</evidence>
<protein>
    <recommendedName>
        <fullName evidence="7">peptidoglycan glycosyltransferase</fullName>
        <ecNumber evidence="7">2.4.99.28</ecNumber>
    </recommendedName>
</protein>
<dbReference type="InterPro" id="IPR001264">
    <property type="entry name" value="Glyco_trans_51"/>
</dbReference>
<evidence type="ECO:0000313" key="11">
    <source>
        <dbReference type="EMBL" id="GAA5165502.1"/>
    </source>
</evidence>
<dbReference type="Pfam" id="PF00912">
    <property type="entry name" value="Transgly"/>
    <property type="match status" value="1"/>
</dbReference>
<proteinExistence type="predicted"/>
<gene>
    <name evidence="11" type="ORF">GCM10025770_21120</name>
</gene>
<dbReference type="Pfam" id="PF06832">
    <property type="entry name" value="BiPBP_C"/>
    <property type="match status" value="1"/>
</dbReference>
<feature type="domain" description="Penicillin-binding C-terminal" evidence="10">
    <location>
        <begin position="550"/>
        <end position="610"/>
    </location>
</feature>
<evidence type="ECO:0000313" key="12">
    <source>
        <dbReference type="Proteomes" id="UP001500547"/>
    </source>
</evidence>
<evidence type="ECO:0000259" key="9">
    <source>
        <dbReference type="Pfam" id="PF00912"/>
    </source>
</evidence>
<reference evidence="12" key="1">
    <citation type="journal article" date="2019" name="Int. J. Syst. Evol. Microbiol.">
        <title>The Global Catalogue of Microorganisms (GCM) 10K type strain sequencing project: providing services to taxonomists for standard genome sequencing and annotation.</title>
        <authorList>
            <consortium name="The Broad Institute Genomics Platform"/>
            <consortium name="The Broad Institute Genome Sequencing Center for Infectious Disease"/>
            <person name="Wu L."/>
            <person name="Ma J."/>
        </authorList>
    </citation>
    <scope>NUCLEOTIDE SEQUENCE [LARGE SCALE GENOMIC DNA]</scope>
    <source>
        <strain evidence="12">JCM 18715</strain>
    </source>
</reference>
<dbReference type="InterPro" id="IPR036950">
    <property type="entry name" value="PBP_transglycosylase"/>
</dbReference>
<keyword evidence="6" id="KW-0511">Multifunctional enzyme</keyword>
<dbReference type="InterPro" id="IPR023346">
    <property type="entry name" value="Lysozyme-like_dom_sf"/>
</dbReference>
<feature type="domain" description="Glycosyl transferase family 51" evidence="9">
    <location>
        <begin position="34"/>
        <end position="193"/>
    </location>
</feature>